<dbReference type="RefSeq" id="WP_062322551.1">
    <property type="nucleotide sequence ID" value="NZ_BJWJ01000021.1"/>
</dbReference>
<keyword evidence="5" id="KW-1185">Reference proteome</keyword>
<feature type="transmembrane region" description="Helical" evidence="1">
    <location>
        <begin position="64"/>
        <end position="84"/>
    </location>
</feature>
<evidence type="ECO:0000313" key="3">
    <source>
        <dbReference type="EMBL" id="SFS83356.1"/>
    </source>
</evidence>
<dbReference type="AlphaFoldDB" id="A0A1I6T2E8"/>
<feature type="transmembrane region" description="Helical" evidence="1">
    <location>
        <begin position="34"/>
        <end position="52"/>
    </location>
</feature>
<keyword evidence="1" id="KW-0812">Transmembrane</keyword>
<organism evidence="3 4">
    <name type="scientific">Halolactibacillus miurensis</name>
    <dbReference type="NCBI Taxonomy" id="306541"/>
    <lineage>
        <taxon>Bacteria</taxon>
        <taxon>Bacillati</taxon>
        <taxon>Bacillota</taxon>
        <taxon>Bacilli</taxon>
        <taxon>Bacillales</taxon>
        <taxon>Bacillaceae</taxon>
        <taxon>Halolactibacillus</taxon>
    </lineage>
</organism>
<keyword evidence="1" id="KW-0472">Membrane</keyword>
<proteinExistence type="predicted"/>
<evidence type="ECO:0000313" key="2">
    <source>
        <dbReference type="EMBL" id="GEM04963.1"/>
    </source>
</evidence>
<name>A0A1I6T2E8_9BACI</name>
<dbReference type="EMBL" id="BJWJ01000021">
    <property type="protein sequence ID" value="GEM04963.1"/>
    <property type="molecule type" value="Genomic_DNA"/>
</dbReference>
<sequence>MYWKLRLPLMLAVFGIVAGLFDGLSATLLANASYVARSASYLMIVGIIIYILEKTGINEKRAHVLISVAMILFGFIFEAFMLSAA</sequence>
<keyword evidence="1" id="KW-1133">Transmembrane helix</keyword>
<reference evidence="2 5" key="2">
    <citation type="submission" date="2019-07" db="EMBL/GenBank/DDBJ databases">
        <title>Whole genome shotgun sequence of Halolactibacillus miurensis NBRC 100873.</title>
        <authorList>
            <person name="Hosoyama A."/>
            <person name="Uohara A."/>
            <person name="Ohji S."/>
            <person name="Ichikawa N."/>
        </authorList>
    </citation>
    <scope>NUCLEOTIDE SEQUENCE [LARGE SCALE GENOMIC DNA]</scope>
    <source>
        <strain evidence="2 5">NBRC 100873</strain>
    </source>
</reference>
<reference evidence="3 4" key="1">
    <citation type="submission" date="2016-10" db="EMBL/GenBank/DDBJ databases">
        <authorList>
            <person name="de Groot N.N."/>
        </authorList>
    </citation>
    <scope>NUCLEOTIDE SEQUENCE [LARGE SCALE GENOMIC DNA]</scope>
    <source>
        <strain evidence="3 4">DSM 17074</strain>
    </source>
</reference>
<gene>
    <name evidence="2" type="ORF">HMI01_19510</name>
    <name evidence="3" type="ORF">SAMN05421668_1124</name>
</gene>
<dbReference type="EMBL" id="FPAI01000012">
    <property type="protein sequence ID" value="SFS83356.1"/>
    <property type="molecule type" value="Genomic_DNA"/>
</dbReference>
<evidence type="ECO:0000313" key="5">
    <source>
        <dbReference type="Proteomes" id="UP000321773"/>
    </source>
</evidence>
<evidence type="ECO:0000313" key="4">
    <source>
        <dbReference type="Proteomes" id="UP000199139"/>
    </source>
</evidence>
<feature type="transmembrane region" description="Helical" evidence="1">
    <location>
        <begin position="7"/>
        <end position="28"/>
    </location>
</feature>
<evidence type="ECO:0000256" key="1">
    <source>
        <dbReference type="SAM" id="Phobius"/>
    </source>
</evidence>
<dbReference type="OrthoDB" id="2941030at2"/>
<protein>
    <submittedName>
        <fullName evidence="3">Uncharacterized protein</fullName>
    </submittedName>
</protein>
<accession>A0A1I6T2E8</accession>
<dbReference type="Proteomes" id="UP000199139">
    <property type="component" value="Unassembled WGS sequence"/>
</dbReference>
<dbReference type="Proteomes" id="UP000321773">
    <property type="component" value="Unassembled WGS sequence"/>
</dbReference>